<sequence length="235" mass="26310">MIPWLFDRPAFPPVERALTEPAGLLAAGGELSPDWLLAAYRRGIFPWYSPGEPILWWSPDPRLVLYPREIRITRSLRKTLRRGRFEIRLDTAFTDVMAACAAPREPGGGTWITAEMQAAYGRMHELGFAHSVECWSDGRLAGGLYGMALGRAFFGESMFSRETDASKVALAHLTRFLEAREYAVIDCQMTTQHLLSMGAHEISRAAFCAGLDAWTREGPPPGRWPADAAQNIDWR</sequence>
<evidence type="ECO:0000256" key="9">
    <source>
        <dbReference type="ARBA" id="ARBA00061535"/>
    </source>
</evidence>
<keyword evidence="17" id="KW-1185">Reference proteome</keyword>
<dbReference type="Proteomes" id="UP000307956">
    <property type="component" value="Unassembled WGS sequence"/>
</dbReference>
<comment type="function">
    <text evidence="8 15">Functions in the N-end rule pathway of protein degradation where it conjugates Leu, Phe and, less efficiently, Met from aminoacyl-tRNAs to the N-termini of proteins containing an N-terminal arginine or lysine.</text>
</comment>
<organism evidence="16 17">
    <name type="scientific">Pseudothauera rhizosphaerae</name>
    <dbReference type="NCBI Taxonomy" id="2565932"/>
    <lineage>
        <taxon>Bacteria</taxon>
        <taxon>Pseudomonadati</taxon>
        <taxon>Pseudomonadota</taxon>
        <taxon>Betaproteobacteria</taxon>
        <taxon>Rhodocyclales</taxon>
        <taxon>Zoogloeaceae</taxon>
        <taxon>Pseudothauera</taxon>
    </lineage>
</organism>
<dbReference type="GO" id="GO:0030163">
    <property type="term" value="P:protein catabolic process"/>
    <property type="evidence" value="ECO:0007669"/>
    <property type="project" value="UniProtKB-UniRule"/>
</dbReference>
<evidence type="ECO:0000256" key="8">
    <source>
        <dbReference type="ARBA" id="ARBA00054043"/>
    </source>
</evidence>
<dbReference type="Gene3D" id="3.30.70.3550">
    <property type="entry name" value="Leucyl/phenylalanyl-tRNA-protein transferase, N-terminal domain"/>
    <property type="match status" value="1"/>
</dbReference>
<dbReference type="EC" id="2.3.2.6" evidence="10 15"/>
<dbReference type="OrthoDB" id="9790282at2"/>
<evidence type="ECO:0000256" key="15">
    <source>
        <dbReference type="HAMAP-Rule" id="MF_00688"/>
    </source>
</evidence>
<dbReference type="SUPFAM" id="SSF55729">
    <property type="entry name" value="Acyl-CoA N-acyltransferases (Nat)"/>
    <property type="match status" value="1"/>
</dbReference>
<evidence type="ECO:0000256" key="4">
    <source>
        <dbReference type="ARBA" id="ARBA00023315"/>
    </source>
</evidence>
<comment type="catalytic activity">
    <reaction evidence="6 15">
        <text>N-terminal L-arginyl-[protein] + L-leucyl-tRNA(Leu) = N-terminal L-leucyl-L-arginyl-[protein] + tRNA(Leu) + H(+)</text>
        <dbReference type="Rhea" id="RHEA:50416"/>
        <dbReference type="Rhea" id="RHEA-COMP:9613"/>
        <dbReference type="Rhea" id="RHEA-COMP:9622"/>
        <dbReference type="Rhea" id="RHEA-COMP:12672"/>
        <dbReference type="Rhea" id="RHEA-COMP:12673"/>
        <dbReference type="ChEBI" id="CHEBI:15378"/>
        <dbReference type="ChEBI" id="CHEBI:64719"/>
        <dbReference type="ChEBI" id="CHEBI:78442"/>
        <dbReference type="ChEBI" id="CHEBI:78494"/>
        <dbReference type="ChEBI" id="CHEBI:133044"/>
        <dbReference type="EC" id="2.3.2.6"/>
    </reaction>
</comment>
<evidence type="ECO:0000256" key="14">
    <source>
        <dbReference type="ARBA" id="ARBA00083640"/>
    </source>
</evidence>
<evidence type="ECO:0000256" key="7">
    <source>
        <dbReference type="ARBA" id="ARBA00051538"/>
    </source>
</evidence>
<dbReference type="GO" id="GO:0008914">
    <property type="term" value="F:leucyl-tRNA--protein transferase activity"/>
    <property type="evidence" value="ECO:0007669"/>
    <property type="project" value="UniProtKB-UniRule"/>
</dbReference>
<keyword evidence="2 15" id="KW-0963">Cytoplasm</keyword>
<dbReference type="PANTHER" id="PTHR30098:SF2">
    <property type="entry name" value="LEUCYL_PHENYLALANYL-TRNA--PROTEIN TRANSFERASE"/>
    <property type="match status" value="1"/>
</dbReference>
<dbReference type="InterPro" id="IPR042203">
    <property type="entry name" value="Leu/Phe-tRNA_Trfase_C"/>
</dbReference>
<evidence type="ECO:0000313" key="17">
    <source>
        <dbReference type="Proteomes" id="UP000307956"/>
    </source>
</evidence>
<evidence type="ECO:0000256" key="1">
    <source>
        <dbReference type="ARBA" id="ARBA00004496"/>
    </source>
</evidence>
<protein>
    <recommendedName>
        <fullName evidence="11 15">Leucyl/phenylalanyl-tRNA--protein transferase</fullName>
        <ecNumber evidence="10 15">2.3.2.6</ecNumber>
    </recommendedName>
    <alternativeName>
        <fullName evidence="12 15">L/F-transferase</fullName>
    </alternativeName>
    <alternativeName>
        <fullName evidence="13 15">Leucyltransferase</fullName>
    </alternativeName>
    <alternativeName>
        <fullName evidence="14 15">Phenyalanyltransferase</fullName>
    </alternativeName>
</protein>
<name>A0A4S4ASG4_9RHOO</name>
<evidence type="ECO:0000256" key="10">
    <source>
        <dbReference type="ARBA" id="ARBA00066767"/>
    </source>
</evidence>
<keyword evidence="4 15" id="KW-0012">Acyltransferase</keyword>
<evidence type="ECO:0000256" key="2">
    <source>
        <dbReference type="ARBA" id="ARBA00022490"/>
    </source>
</evidence>
<dbReference type="InterPro" id="IPR042221">
    <property type="entry name" value="Leu/Phe-tRNA_Trfase_N"/>
</dbReference>
<comment type="caution">
    <text evidence="16">The sequence shown here is derived from an EMBL/GenBank/DDBJ whole genome shotgun (WGS) entry which is preliminary data.</text>
</comment>
<dbReference type="FunFam" id="3.30.70.3550:FF:000001">
    <property type="entry name" value="Leucyl/phenylalanyl-tRNA--protein transferase"/>
    <property type="match status" value="1"/>
</dbReference>
<dbReference type="GO" id="GO:0005737">
    <property type="term" value="C:cytoplasm"/>
    <property type="evidence" value="ECO:0007669"/>
    <property type="project" value="UniProtKB-SubCell"/>
</dbReference>
<evidence type="ECO:0000256" key="11">
    <source>
        <dbReference type="ARBA" id="ARBA00074372"/>
    </source>
</evidence>
<comment type="catalytic activity">
    <reaction evidence="7 15">
        <text>N-terminal L-lysyl-[protein] + L-leucyl-tRNA(Leu) = N-terminal L-leucyl-L-lysyl-[protein] + tRNA(Leu) + H(+)</text>
        <dbReference type="Rhea" id="RHEA:12340"/>
        <dbReference type="Rhea" id="RHEA-COMP:9613"/>
        <dbReference type="Rhea" id="RHEA-COMP:9622"/>
        <dbReference type="Rhea" id="RHEA-COMP:12670"/>
        <dbReference type="Rhea" id="RHEA-COMP:12671"/>
        <dbReference type="ChEBI" id="CHEBI:15378"/>
        <dbReference type="ChEBI" id="CHEBI:65249"/>
        <dbReference type="ChEBI" id="CHEBI:78442"/>
        <dbReference type="ChEBI" id="CHEBI:78494"/>
        <dbReference type="ChEBI" id="CHEBI:133043"/>
        <dbReference type="EC" id="2.3.2.6"/>
    </reaction>
</comment>
<dbReference type="RefSeq" id="WP_136384221.1">
    <property type="nucleotide sequence ID" value="NZ_SSOD01000004.1"/>
</dbReference>
<comment type="subcellular location">
    <subcellularLocation>
        <location evidence="1 15">Cytoplasm</location>
    </subcellularLocation>
</comment>
<comment type="catalytic activity">
    <reaction evidence="5 15">
        <text>L-phenylalanyl-tRNA(Phe) + an N-terminal L-alpha-aminoacyl-[protein] = an N-terminal L-phenylalanyl-L-alpha-aminoacyl-[protein] + tRNA(Phe)</text>
        <dbReference type="Rhea" id="RHEA:43632"/>
        <dbReference type="Rhea" id="RHEA-COMP:9668"/>
        <dbReference type="Rhea" id="RHEA-COMP:9699"/>
        <dbReference type="Rhea" id="RHEA-COMP:10636"/>
        <dbReference type="Rhea" id="RHEA-COMP:10637"/>
        <dbReference type="ChEBI" id="CHEBI:78442"/>
        <dbReference type="ChEBI" id="CHEBI:78531"/>
        <dbReference type="ChEBI" id="CHEBI:78597"/>
        <dbReference type="ChEBI" id="CHEBI:83561"/>
        <dbReference type="EC" id="2.3.2.6"/>
    </reaction>
</comment>
<dbReference type="PANTHER" id="PTHR30098">
    <property type="entry name" value="LEUCYL/PHENYLALANYL-TRNA--PROTEIN TRANSFERASE"/>
    <property type="match status" value="1"/>
</dbReference>
<comment type="similarity">
    <text evidence="9 15">Belongs to the L/F-transferase family.</text>
</comment>
<evidence type="ECO:0000313" key="16">
    <source>
        <dbReference type="EMBL" id="THF62668.1"/>
    </source>
</evidence>
<proteinExistence type="inferred from homology"/>
<gene>
    <name evidence="15" type="primary">aat</name>
    <name evidence="16" type="ORF">E6O51_06835</name>
</gene>
<dbReference type="NCBIfam" id="TIGR00667">
    <property type="entry name" value="aat"/>
    <property type="match status" value="1"/>
</dbReference>
<accession>A0A4S4ASG4</accession>
<evidence type="ECO:0000256" key="3">
    <source>
        <dbReference type="ARBA" id="ARBA00022679"/>
    </source>
</evidence>
<reference evidence="16 17" key="1">
    <citation type="submission" date="2019-04" db="EMBL/GenBank/DDBJ databases">
        <title>Azoarcus rhizosphaerae sp. nov. isolated from rhizosphere of Ficus religiosa.</title>
        <authorList>
            <person name="Lin S.-Y."/>
            <person name="Hameed A."/>
            <person name="Hsu Y.-H."/>
            <person name="Young C.-C."/>
        </authorList>
    </citation>
    <scope>NUCLEOTIDE SEQUENCE [LARGE SCALE GENOMIC DNA]</scope>
    <source>
        <strain evidence="16 17">CC-YHH848</strain>
    </source>
</reference>
<dbReference type="AlphaFoldDB" id="A0A4S4ASG4"/>
<dbReference type="Gene3D" id="3.40.630.70">
    <property type="entry name" value="Leucyl/phenylalanyl-tRNA-protein transferase, C-terminal domain"/>
    <property type="match status" value="1"/>
</dbReference>
<evidence type="ECO:0000256" key="5">
    <source>
        <dbReference type="ARBA" id="ARBA00050607"/>
    </source>
</evidence>
<dbReference type="EMBL" id="SSOD01000004">
    <property type="protein sequence ID" value="THF62668.1"/>
    <property type="molecule type" value="Genomic_DNA"/>
</dbReference>
<evidence type="ECO:0000256" key="13">
    <source>
        <dbReference type="ARBA" id="ARBA00077165"/>
    </source>
</evidence>
<dbReference type="HAMAP" id="MF_00688">
    <property type="entry name" value="Leu_Phe_trans"/>
    <property type="match status" value="1"/>
</dbReference>
<evidence type="ECO:0000256" key="12">
    <source>
        <dbReference type="ARBA" id="ARBA00077136"/>
    </source>
</evidence>
<evidence type="ECO:0000256" key="6">
    <source>
        <dbReference type="ARBA" id="ARBA00050652"/>
    </source>
</evidence>
<dbReference type="Pfam" id="PF03588">
    <property type="entry name" value="Leu_Phe_trans"/>
    <property type="match status" value="1"/>
</dbReference>
<dbReference type="InterPro" id="IPR016181">
    <property type="entry name" value="Acyl_CoA_acyltransferase"/>
</dbReference>
<dbReference type="InterPro" id="IPR004616">
    <property type="entry name" value="Leu/Phe-tRNA_Trfase"/>
</dbReference>
<keyword evidence="3 15" id="KW-0808">Transferase</keyword>